<dbReference type="GO" id="GO:0003676">
    <property type="term" value="F:nucleic acid binding"/>
    <property type="evidence" value="ECO:0007669"/>
    <property type="project" value="InterPro"/>
</dbReference>
<evidence type="ECO:0000313" key="2">
    <source>
        <dbReference type="Proteomes" id="UP001180845"/>
    </source>
</evidence>
<reference evidence="1" key="1">
    <citation type="submission" date="2023-07" db="EMBL/GenBank/DDBJ databases">
        <title>Sequencing the genomes of 1000 actinobacteria strains.</title>
        <authorList>
            <person name="Klenk H.-P."/>
        </authorList>
    </citation>
    <scope>NUCLEOTIDE SEQUENCE</scope>
    <source>
        <strain evidence="1">DSM 45977</strain>
    </source>
</reference>
<dbReference type="InterPro" id="IPR002052">
    <property type="entry name" value="DNA_methylase_N6_adenine_CS"/>
</dbReference>
<dbReference type="SUPFAM" id="SSF53335">
    <property type="entry name" value="S-adenosyl-L-methionine-dependent methyltransferases"/>
    <property type="match status" value="2"/>
</dbReference>
<protein>
    <submittedName>
        <fullName evidence="1">Adenine-specific DNA methylase</fullName>
    </submittedName>
</protein>
<comment type="caution">
    <text evidence="1">The sequence shown here is derived from an EMBL/GenBank/DDBJ whole genome shotgun (WGS) entry which is preliminary data.</text>
</comment>
<accession>A0AAE3ZD88</accession>
<organism evidence="1 2">
    <name type="scientific">Haloactinomyces albus</name>
    <dbReference type="NCBI Taxonomy" id="1352928"/>
    <lineage>
        <taxon>Bacteria</taxon>
        <taxon>Bacillati</taxon>
        <taxon>Actinomycetota</taxon>
        <taxon>Actinomycetes</taxon>
        <taxon>Actinopolysporales</taxon>
        <taxon>Actinopolysporaceae</taxon>
        <taxon>Haloactinomyces</taxon>
    </lineage>
</organism>
<keyword evidence="1" id="KW-0808">Transferase</keyword>
<dbReference type="AlphaFoldDB" id="A0AAE3ZD88"/>
<name>A0AAE3ZD88_9ACTN</name>
<evidence type="ECO:0000313" key="1">
    <source>
        <dbReference type="EMBL" id="MDR7301399.1"/>
    </source>
</evidence>
<dbReference type="Gene3D" id="3.40.50.150">
    <property type="entry name" value="Vaccinia Virus protein VP39"/>
    <property type="match status" value="1"/>
</dbReference>
<keyword evidence="2" id="KW-1185">Reference proteome</keyword>
<sequence length="711" mass="80555">MTRDAVTNPETGETERQCPARRLEARFEPTFVARLALREKQVQQSYRPIISIHKWFARRPGSVFRSLLLSEFGQDSLSSDYFKGHSIRGVMADPFMGGGTTVFEAARLGLSLVGGDVNPMAYWTVRQGVSPLDLELFQSEAQYVIANVHEHIGHLYQTRCTNCFETAEVKYFHHVKTCDCPSCGEKVDLFPGLRLAEAVRHPREVYHCQDCDALREVERSSHPHCPECGFDLKTRPASRSKATCQHCSEHFKFTPLLASPPRHRPFGIEYHCRTCYDKVDGRQFKTPDTEDLARIEQASELLYEWGDGLVIPDDAIQSGDETNRLHRWGYKHWRDLFSDRQLLGLGLLMRRIGEVSNNEVRYALATVFSDFLRYQNLLCRYDTYALKCQDIFAVHGFPVALLACENNLLGISKVGSGSFEHFVGKYVKAKQYAKQPYEITYVNNRKNMIPIVGESIEAPLTDSEPTAEPQAAWIASAPSQKLSLRSDSLDGVFTDPPYFDNVQYAELMDFCYVWLRRFMRAHVQFSPDTTRTDDELTGNVTRLRGIQEFASGLSEVFCQMSYAMKPGAPLVFTYHHNESEAYVPLIIAILDAGLTCTETLVAPGEMSASLHITGTKSSILDTVFVCRAEDVSSEHPRSVKQRVEADVEAMRKVPYKPTEGDIACLEAGHIAASAIRHLRATWDPEESLEDRFETAMEAVRWVRNETEGTYR</sequence>
<dbReference type="GO" id="GO:0032259">
    <property type="term" value="P:methylation"/>
    <property type="evidence" value="ECO:0007669"/>
    <property type="project" value="UniProtKB-KW"/>
</dbReference>
<dbReference type="EMBL" id="JAVDXW010000001">
    <property type="protein sequence ID" value="MDR7301399.1"/>
    <property type="molecule type" value="Genomic_DNA"/>
</dbReference>
<gene>
    <name evidence="1" type="ORF">JOF55_001580</name>
</gene>
<dbReference type="PROSITE" id="PS00092">
    <property type="entry name" value="N6_MTASE"/>
    <property type="match status" value="1"/>
</dbReference>
<keyword evidence="1" id="KW-0489">Methyltransferase</keyword>
<dbReference type="InterPro" id="IPR029063">
    <property type="entry name" value="SAM-dependent_MTases_sf"/>
</dbReference>
<dbReference type="Proteomes" id="UP001180845">
    <property type="component" value="Unassembled WGS sequence"/>
</dbReference>
<dbReference type="GO" id="GO:0008168">
    <property type="term" value="F:methyltransferase activity"/>
    <property type="evidence" value="ECO:0007669"/>
    <property type="project" value="UniProtKB-KW"/>
</dbReference>
<proteinExistence type="predicted"/>
<dbReference type="RefSeq" id="WP_310271812.1">
    <property type="nucleotide sequence ID" value="NZ_JAVDXW010000001.1"/>
</dbReference>